<name>A0ABS9VSJ3_9BIFI</name>
<organism evidence="2 3">
    <name type="scientific">Bifidobacterium amazonense</name>
    <dbReference type="NCBI Taxonomy" id="2809027"/>
    <lineage>
        <taxon>Bacteria</taxon>
        <taxon>Bacillati</taxon>
        <taxon>Actinomycetota</taxon>
        <taxon>Actinomycetes</taxon>
        <taxon>Bifidobacteriales</taxon>
        <taxon>Bifidobacteriaceae</taxon>
        <taxon>Bifidobacterium</taxon>
    </lineage>
</organism>
<sequence length="242" mass="25906">MGKSKLLKATERMVVADFKTVAQAKAFDALNGTRRKDGALFAVPDLKKASGSTTGGKVKGGGGSTLGKILTAVQIAQTGIQVAQAVAESPQAQRLAAKGVDKAKDLWARHAAKRADDGTDSDDALQTEEGAPSIGGMMRSDAAAQDVDVRAEQAEAEEPMTARQFADLQRERDWADRVASKAREHLDRLNRRLNNASIIPDDGSEDAVPTVEAVAVHELPREREKPDVDLNVIVDSIEEDVR</sequence>
<keyword evidence="3" id="KW-1185">Reference proteome</keyword>
<proteinExistence type="predicted"/>
<gene>
    <name evidence="2" type="ORF">JS533_001910</name>
</gene>
<dbReference type="EMBL" id="JAFEJT020000004">
    <property type="protein sequence ID" value="MCH9275038.1"/>
    <property type="molecule type" value="Genomic_DNA"/>
</dbReference>
<reference evidence="2 3" key="1">
    <citation type="journal article" date="2021" name="Environ. Microbiol.">
        <title>Genetic insights into the dark matter of the mammalian gut microbiota through targeted genome reconstruction.</title>
        <authorList>
            <person name="Lugli G.A."/>
            <person name="Alessandri G."/>
            <person name="Milani C."/>
            <person name="Viappiani A."/>
            <person name="Fontana F."/>
            <person name="Tarracchini C."/>
            <person name="Mancabelli L."/>
            <person name="Argentini C."/>
            <person name="Ruiz L."/>
            <person name="Margolles A."/>
            <person name="van Sinderen D."/>
            <person name="Turroni F."/>
            <person name="Ventura M."/>
        </authorList>
    </citation>
    <scope>NUCLEOTIDE SEQUENCE [LARGE SCALE GENOMIC DNA]</scope>
    <source>
        <strain evidence="2 3">MA1</strain>
    </source>
</reference>
<accession>A0ABS9VSJ3</accession>
<dbReference type="Proteomes" id="UP000710815">
    <property type="component" value="Unassembled WGS sequence"/>
</dbReference>
<protein>
    <submittedName>
        <fullName evidence="2">Uncharacterized protein</fullName>
    </submittedName>
</protein>
<comment type="caution">
    <text evidence="2">The sequence shown here is derived from an EMBL/GenBank/DDBJ whole genome shotgun (WGS) entry which is preliminary data.</text>
</comment>
<evidence type="ECO:0000256" key="1">
    <source>
        <dbReference type="SAM" id="MobiDB-lite"/>
    </source>
</evidence>
<feature type="region of interest" description="Disordered" evidence="1">
    <location>
        <begin position="111"/>
        <end position="158"/>
    </location>
</feature>
<reference evidence="2 3" key="2">
    <citation type="journal article" date="2021" name="Syst. Appl. Microbiol.">
        <title>Phylogenetic classification of ten novel species belonging to the genus Bifidobacterium comprising B. phasiani sp. nov., B. pongonis sp. nov., B. saguinibicoloris sp. nov., B. colobi sp. nov., B. simiiventris sp. nov., B. santillanense sp. nov., B. miconis sp. nov., B. amazonense sp. nov., B. pluvialisilvae sp. nov., and B. miconisargentati sp. nov.</title>
        <authorList>
            <person name="Lugli G.A."/>
            <person name="Calvete-Torre I."/>
            <person name="Alessandri G."/>
            <person name="Milani C."/>
            <person name="Turroni F."/>
            <person name="Laiolo P."/>
            <person name="Ossiprandi M.C."/>
            <person name="Margolles A."/>
            <person name="Ruiz L."/>
            <person name="Ventura M."/>
        </authorList>
    </citation>
    <scope>NUCLEOTIDE SEQUENCE [LARGE SCALE GENOMIC DNA]</scope>
    <source>
        <strain evidence="2 3">MA1</strain>
    </source>
</reference>
<evidence type="ECO:0000313" key="2">
    <source>
        <dbReference type="EMBL" id="MCH9275038.1"/>
    </source>
</evidence>
<dbReference type="RefSeq" id="WP_241512870.1">
    <property type="nucleotide sequence ID" value="NZ_JAFEJT020000004.1"/>
</dbReference>
<evidence type="ECO:0000313" key="3">
    <source>
        <dbReference type="Proteomes" id="UP000710815"/>
    </source>
</evidence>